<accession>A0ABW8CHL2</accession>
<evidence type="ECO:0000313" key="3">
    <source>
        <dbReference type="Proteomes" id="UP001614394"/>
    </source>
</evidence>
<dbReference type="InterPro" id="IPR001387">
    <property type="entry name" value="Cro/C1-type_HTH"/>
</dbReference>
<feature type="domain" description="HTH cro/C1-type" evidence="1">
    <location>
        <begin position="18"/>
        <end position="71"/>
    </location>
</feature>
<proteinExistence type="predicted"/>
<dbReference type="InterPro" id="IPR043917">
    <property type="entry name" value="DUF5753"/>
</dbReference>
<dbReference type="Pfam" id="PF13560">
    <property type="entry name" value="HTH_31"/>
    <property type="match status" value="1"/>
</dbReference>
<keyword evidence="3" id="KW-1185">Reference proteome</keyword>
<dbReference type="SUPFAM" id="SSF47413">
    <property type="entry name" value="lambda repressor-like DNA-binding domains"/>
    <property type="match status" value="1"/>
</dbReference>
<dbReference type="Gene3D" id="1.10.260.40">
    <property type="entry name" value="lambda repressor-like DNA-binding domains"/>
    <property type="match status" value="1"/>
</dbReference>
<organism evidence="2 3">
    <name type="scientific">Streptomyces fildesensis</name>
    <dbReference type="NCBI Taxonomy" id="375757"/>
    <lineage>
        <taxon>Bacteria</taxon>
        <taxon>Bacillati</taxon>
        <taxon>Actinomycetota</taxon>
        <taxon>Actinomycetes</taxon>
        <taxon>Kitasatosporales</taxon>
        <taxon>Streptomycetaceae</taxon>
        <taxon>Streptomyces</taxon>
    </lineage>
</organism>
<dbReference type="PROSITE" id="PS50943">
    <property type="entry name" value="HTH_CROC1"/>
    <property type="match status" value="1"/>
</dbReference>
<name>A0ABW8CHL2_9ACTN</name>
<evidence type="ECO:0000313" key="2">
    <source>
        <dbReference type="EMBL" id="MFI9105913.1"/>
    </source>
</evidence>
<dbReference type="CDD" id="cd00093">
    <property type="entry name" value="HTH_XRE"/>
    <property type="match status" value="1"/>
</dbReference>
<dbReference type="Proteomes" id="UP001614394">
    <property type="component" value="Unassembled WGS sequence"/>
</dbReference>
<dbReference type="SMART" id="SM00530">
    <property type="entry name" value="HTH_XRE"/>
    <property type="match status" value="1"/>
</dbReference>
<comment type="caution">
    <text evidence="2">The sequence shown here is derived from an EMBL/GenBank/DDBJ whole genome shotgun (WGS) entry which is preliminary data.</text>
</comment>
<sequence length="270" mass="29756">MGQSAGSSGTARYFAELLRTFRKSRGLTQAQLGELVHVSDSYVSAVETCERIPSPEFIAAADEALEAGGLLAIATEHLAHDRYPAFFKDFAKLEADALSVSSYSTHMLNGLLQTEAYAQAVIGSRFPPLEDEEVERLVEARLARQTLFFRKPVALFSFVIEESVLRRRFGTRDVMHELLDHILRCAALRNVVLQVASSDHGEHAGADGALTLVETPGHKHLAYLEAQERSLLISDPDEVARYSQRYAMIRTQALGIEESAALIKQLAGEL</sequence>
<dbReference type="InterPro" id="IPR010982">
    <property type="entry name" value="Lambda_DNA-bd_dom_sf"/>
</dbReference>
<dbReference type="RefSeq" id="WP_399656981.1">
    <property type="nucleotide sequence ID" value="NZ_JBITYG010000015.1"/>
</dbReference>
<dbReference type="Pfam" id="PF19054">
    <property type="entry name" value="DUF5753"/>
    <property type="match status" value="1"/>
</dbReference>
<protein>
    <submittedName>
        <fullName evidence="2">Scr1 family TA system antitoxin-like transcriptional regulator</fullName>
    </submittedName>
</protein>
<dbReference type="EMBL" id="JBITYG010000015">
    <property type="protein sequence ID" value="MFI9105913.1"/>
    <property type="molecule type" value="Genomic_DNA"/>
</dbReference>
<reference evidence="2 3" key="1">
    <citation type="submission" date="2024-10" db="EMBL/GenBank/DDBJ databases">
        <title>The Natural Products Discovery Center: Release of the First 8490 Sequenced Strains for Exploring Actinobacteria Biosynthetic Diversity.</title>
        <authorList>
            <person name="Kalkreuter E."/>
            <person name="Kautsar S.A."/>
            <person name="Yang D."/>
            <person name="Bader C.D."/>
            <person name="Teijaro C.N."/>
            <person name="Fluegel L."/>
            <person name="Davis C.M."/>
            <person name="Simpson J.R."/>
            <person name="Lauterbach L."/>
            <person name="Steele A.D."/>
            <person name="Gui C."/>
            <person name="Meng S."/>
            <person name="Li G."/>
            <person name="Viehrig K."/>
            <person name="Ye F."/>
            <person name="Su P."/>
            <person name="Kiefer A.F."/>
            <person name="Nichols A."/>
            <person name="Cepeda A.J."/>
            <person name="Yan W."/>
            <person name="Fan B."/>
            <person name="Jiang Y."/>
            <person name="Adhikari A."/>
            <person name="Zheng C.-J."/>
            <person name="Schuster L."/>
            <person name="Cowan T.M."/>
            <person name="Smanski M.J."/>
            <person name="Chevrette M.G."/>
            <person name="De Carvalho L.P.S."/>
            <person name="Shen B."/>
        </authorList>
    </citation>
    <scope>NUCLEOTIDE SEQUENCE [LARGE SCALE GENOMIC DNA]</scope>
    <source>
        <strain evidence="2 3">NPDC053399</strain>
    </source>
</reference>
<evidence type="ECO:0000259" key="1">
    <source>
        <dbReference type="PROSITE" id="PS50943"/>
    </source>
</evidence>
<gene>
    <name evidence="2" type="ORF">ACIGXA_35950</name>
</gene>